<gene>
    <name evidence="2" type="ORF">BAGA_26820</name>
</gene>
<keyword evidence="2" id="KW-0418">Kinase</keyword>
<dbReference type="RefSeq" id="WP_033674432.1">
    <property type="nucleotide sequence ID" value="NZ_JOTM01000007.1"/>
</dbReference>
<dbReference type="AlphaFoldDB" id="A0A073KPP6"/>
<keyword evidence="1" id="KW-0472">Membrane</keyword>
<dbReference type="Proteomes" id="UP000027778">
    <property type="component" value="Unassembled WGS sequence"/>
</dbReference>
<keyword evidence="1" id="KW-0812">Transmembrane</keyword>
<dbReference type="EMBL" id="JOTM01000007">
    <property type="protein sequence ID" value="KEK24358.1"/>
    <property type="molecule type" value="Genomic_DNA"/>
</dbReference>
<reference evidence="2 3" key="1">
    <citation type="submission" date="2014-06" db="EMBL/GenBank/DDBJ databases">
        <title>Draft genome sequence of Bacillus gaemokensis JCM 15801 (MCCC 1A00707).</title>
        <authorList>
            <person name="Lai Q."/>
            <person name="Liu Y."/>
            <person name="Shao Z."/>
        </authorList>
    </citation>
    <scope>NUCLEOTIDE SEQUENCE [LARGE SCALE GENOMIC DNA]</scope>
    <source>
        <strain evidence="2 3">JCM 15801</strain>
    </source>
</reference>
<keyword evidence="2" id="KW-0808">Transferase</keyword>
<accession>A0A073KPP6</accession>
<dbReference type="STRING" id="574375.AZF08_18555"/>
<dbReference type="OrthoDB" id="2926233at2"/>
<evidence type="ECO:0000313" key="3">
    <source>
        <dbReference type="Proteomes" id="UP000027778"/>
    </source>
</evidence>
<dbReference type="GO" id="GO:0016301">
    <property type="term" value="F:kinase activity"/>
    <property type="evidence" value="ECO:0007669"/>
    <property type="project" value="UniProtKB-KW"/>
</dbReference>
<proteinExistence type="predicted"/>
<feature type="transmembrane region" description="Helical" evidence="1">
    <location>
        <begin position="12"/>
        <end position="30"/>
    </location>
</feature>
<organism evidence="2 3">
    <name type="scientific">Bacillus gaemokensis</name>
    <dbReference type="NCBI Taxonomy" id="574375"/>
    <lineage>
        <taxon>Bacteria</taxon>
        <taxon>Bacillati</taxon>
        <taxon>Bacillota</taxon>
        <taxon>Bacilli</taxon>
        <taxon>Bacillales</taxon>
        <taxon>Bacillaceae</taxon>
        <taxon>Bacillus</taxon>
        <taxon>Bacillus cereus group</taxon>
    </lineage>
</organism>
<comment type="caution">
    <text evidence="2">The sequence shown here is derived from an EMBL/GenBank/DDBJ whole genome shotgun (WGS) entry which is preliminary data.</text>
</comment>
<keyword evidence="1" id="KW-1133">Transmembrane helix</keyword>
<sequence>MKKKPKVKNKGRVALWLLVAGGVFIVKLGFKVGTIHTFRIWFENVFS</sequence>
<keyword evidence="3" id="KW-1185">Reference proteome</keyword>
<evidence type="ECO:0000313" key="2">
    <source>
        <dbReference type="EMBL" id="KEK24358.1"/>
    </source>
</evidence>
<protein>
    <submittedName>
        <fullName evidence="2">Histidine kinase</fullName>
    </submittedName>
</protein>
<name>A0A073KPP6_9BACI</name>
<evidence type="ECO:0000256" key="1">
    <source>
        <dbReference type="SAM" id="Phobius"/>
    </source>
</evidence>